<keyword evidence="7" id="KW-1185">Reference proteome</keyword>
<protein>
    <recommendedName>
        <fullName evidence="5">Probable membrane transporter protein</fullName>
    </recommendedName>
</protein>
<sequence length="253" mass="25809">MIWEVSLFALVGFAAQLVDGAVGMAYGLSATTALLSLGVTPVTASASVHAAEIFTTGASGYAHWRLGNVRRDLVVRLAVPGVVGGMIGAYVLTGMPTGTMQVVVSVYLLGLGALILHKAAWPRPPVAMPDWQVRVLGFFGGIVDAMGGGGWGPIVTSTLLGKGDAPREAIGSANLAEFFVTTAVTATFVFTVGLSLWPVIAGLVLGGVLAAPFAALVVRHLSPRRLLLLVGVVVSLLALRNLLAALGTLGATG</sequence>
<feature type="transmembrane region" description="Helical" evidence="5">
    <location>
        <begin position="200"/>
        <end position="219"/>
    </location>
</feature>
<dbReference type="Pfam" id="PF01925">
    <property type="entry name" value="TauE"/>
    <property type="match status" value="1"/>
</dbReference>
<feature type="transmembrane region" description="Helical" evidence="5">
    <location>
        <begin position="73"/>
        <end position="92"/>
    </location>
</feature>
<evidence type="ECO:0000313" key="6">
    <source>
        <dbReference type="EMBL" id="MCW8085823.1"/>
    </source>
</evidence>
<keyword evidence="2 5" id="KW-0812">Transmembrane</keyword>
<feature type="transmembrane region" description="Helical" evidence="5">
    <location>
        <begin position="98"/>
        <end position="116"/>
    </location>
</feature>
<dbReference type="PANTHER" id="PTHR43701:SF12">
    <property type="entry name" value="MEMBRANE TRANSPORTER PROTEIN YTNM-RELATED"/>
    <property type="match status" value="1"/>
</dbReference>
<feature type="transmembrane region" description="Helical" evidence="5">
    <location>
        <begin position="226"/>
        <end position="251"/>
    </location>
</feature>
<accession>A0ABT3NV92</accession>
<feature type="transmembrane region" description="Helical" evidence="5">
    <location>
        <begin position="44"/>
        <end position="61"/>
    </location>
</feature>
<keyword evidence="4 5" id="KW-0472">Membrane</keyword>
<comment type="subcellular location">
    <subcellularLocation>
        <location evidence="5">Cell membrane</location>
        <topology evidence="5">Multi-pass membrane protein</topology>
    </subcellularLocation>
    <subcellularLocation>
        <location evidence="1">Membrane</location>
        <topology evidence="1">Multi-pass membrane protein</topology>
    </subcellularLocation>
</comment>
<evidence type="ECO:0000256" key="5">
    <source>
        <dbReference type="RuleBase" id="RU363041"/>
    </source>
</evidence>
<evidence type="ECO:0000256" key="3">
    <source>
        <dbReference type="ARBA" id="ARBA00022989"/>
    </source>
</evidence>
<keyword evidence="5" id="KW-1003">Cell membrane</keyword>
<comment type="caution">
    <text evidence="6">The sequence shown here is derived from an EMBL/GenBank/DDBJ whole genome shotgun (WGS) entry which is preliminary data.</text>
</comment>
<dbReference type="InterPro" id="IPR002781">
    <property type="entry name" value="TM_pro_TauE-like"/>
</dbReference>
<dbReference type="RefSeq" id="WP_301589774.1">
    <property type="nucleotide sequence ID" value="NZ_JAPFQI010000005.1"/>
</dbReference>
<proteinExistence type="inferred from homology"/>
<name>A0ABT3NV92_9PROT</name>
<comment type="similarity">
    <text evidence="5">Belongs to the 4-toluene sulfonate uptake permease (TSUP) (TC 2.A.102) family.</text>
</comment>
<dbReference type="PANTHER" id="PTHR43701">
    <property type="entry name" value="MEMBRANE TRANSPORTER PROTEIN MJ0441-RELATED"/>
    <property type="match status" value="1"/>
</dbReference>
<dbReference type="EMBL" id="JAPFQI010000005">
    <property type="protein sequence ID" value="MCW8085823.1"/>
    <property type="molecule type" value="Genomic_DNA"/>
</dbReference>
<gene>
    <name evidence="6" type="ORF">OF850_09320</name>
</gene>
<dbReference type="Proteomes" id="UP001526430">
    <property type="component" value="Unassembled WGS sequence"/>
</dbReference>
<reference evidence="6 7" key="1">
    <citation type="submission" date="2022-10" db="EMBL/GenBank/DDBJ databases">
        <title>Roseococcus glaciei nov., sp. nov., isolated from glacier.</title>
        <authorList>
            <person name="Liu Q."/>
            <person name="Xin Y.-H."/>
        </authorList>
    </citation>
    <scope>NUCLEOTIDE SEQUENCE [LARGE SCALE GENOMIC DNA]</scope>
    <source>
        <strain evidence="6 7">MDT2-1-1</strain>
    </source>
</reference>
<evidence type="ECO:0000256" key="1">
    <source>
        <dbReference type="ARBA" id="ARBA00004141"/>
    </source>
</evidence>
<evidence type="ECO:0000256" key="2">
    <source>
        <dbReference type="ARBA" id="ARBA00022692"/>
    </source>
</evidence>
<organism evidence="6 7">
    <name type="scientific">Sabulicella glaciei</name>
    <dbReference type="NCBI Taxonomy" id="2984948"/>
    <lineage>
        <taxon>Bacteria</taxon>
        <taxon>Pseudomonadati</taxon>
        <taxon>Pseudomonadota</taxon>
        <taxon>Alphaproteobacteria</taxon>
        <taxon>Acetobacterales</taxon>
        <taxon>Acetobacteraceae</taxon>
        <taxon>Sabulicella</taxon>
    </lineage>
</organism>
<evidence type="ECO:0000256" key="4">
    <source>
        <dbReference type="ARBA" id="ARBA00023136"/>
    </source>
</evidence>
<evidence type="ECO:0000313" key="7">
    <source>
        <dbReference type="Proteomes" id="UP001526430"/>
    </source>
</evidence>
<dbReference type="InterPro" id="IPR051598">
    <property type="entry name" value="TSUP/Inactive_protease-like"/>
</dbReference>
<keyword evidence="3 5" id="KW-1133">Transmembrane helix</keyword>